<dbReference type="SUPFAM" id="SSF56176">
    <property type="entry name" value="FAD-binding/transporter-associated domain-like"/>
    <property type="match status" value="1"/>
</dbReference>
<gene>
    <name evidence="3" type="ORF">HNR07_000892</name>
</gene>
<dbReference type="InterPro" id="IPR016166">
    <property type="entry name" value="FAD-bd_PCMH"/>
</dbReference>
<reference evidence="3 4" key="1">
    <citation type="submission" date="2020-08" db="EMBL/GenBank/DDBJ databases">
        <title>Sequencing the genomes of 1000 actinobacteria strains.</title>
        <authorList>
            <person name="Klenk H.-P."/>
        </authorList>
    </citation>
    <scope>NUCLEOTIDE SEQUENCE [LARGE SCALE GENOMIC DNA]</scope>
    <source>
        <strain evidence="3 4">DSM 44598</strain>
    </source>
</reference>
<comment type="caution">
    <text evidence="3">The sequence shown here is derived from an EMBL/GenBank/DDBJ whole genome shotgun (WGS) entry which is preliminary data.</text>
</comment>
<dbReference type="PANTHER" id="PTHR42659:SF1">
    <property type="entry name" value="OXIDOREDUCTASE"/>
    <property type="match status" value="1"/>
</dbReference>
<evidence type="ECO:0000313" key="4">
    <source>
        <dbReference type="Proteomes" id="UP000579647"/>
    </source>
</evidence>
<evidence type="ECO:0000256" key="1">
    <source>
        <dbReference type="ARBA" id="ARBA00023002"/>
    </source>
</evidence>
<dbReference type="InterPro" id="IPR016167">
    <property type="entry name" value="FAD-bd_PCMH_sub1"/>
</dbReference>
<dbReference type="RefSeq" id="WP_184362272.1">
    <property type="nucleotide sequence ID" value="NZ_BAAAKM010000011.1"/>
</dbReference>
<dbReference type="Proteomes" id="UP000579647">
    <property type="component" value="Unassembled WGS sequence"/>
</dbReference>
<protein>
    <submittedName>
        <fullName evidence="3">Xanthine dehydrogenase YagS FAD-binding subunit</fullName>
        <ecNumber evidence="3">1.17.1.4</ecNumber>
    </submittedName>
</protein>
<keyword evidence="1 3" id="KW-0560">Oxidoreductase</keyword>
<dbReference type="SMART" id="SM01092">
    <property type="entry name" value="CO_deh_flav_C"/>
    <property type="match status" value="1"/>
</dbReference>
<dbReference type="Gene3D" id="3.30.43.10">
    <property type="entry name" value="Uridine Diphospho-n-acetylenolpyruvylglucosamine Reductase, domain 2"/>
    <property type="match status" value="1"/>
</dbReference>
<dbReference type="InterPro" id="IPR036318">
    <property type="entry name" value="FAD-bd_PCMH-like_sf"/>
</dbReference>
<dbReference type="Pfam" id="PF03450">
    <property type="entry name" value="CO_deh_flav_C"/>
    <property type="match status" value="1"/>
</dbReference>
<dbReference type="PANTHER" id="PTHR42659">
    <property type="entry name" value="XANTHINE DEHYDROGENASE SUBUNIT C-RELATED"/>
    <property type="match status" value="1"/>
</dbReference>
<evidence type="ECO:0000313" key="3">
    <source>
        <dbReference type="EMBL" id="MBB5489755.1"/>
    </source>
</evidence>
<dbReference type="InterPro" id="IPR036683">
    <property type="entry name" value="CO_DH_flav_C_dom_sf"/>
</dbReference>
<dbReference type="GO" id="GO:0071949">
    <property type="term" value="F:FAD binding"/>
    <property type="evidence" value="ECO:0007669"/>
    <property type="project" value="InterPro"/>
</dbReference>
<dbReference type="PROSITE" id="PS51387">
    <property type="entry name" value="FAD_PCMH"/>
    <property type="match status" value="1"/>
</dbReference>
<dbReference type="Pfam" id="PF00941">
    <property type="entry name" value="FAD_binding_5"/>
    <property type="match status" value="1"/>
</dbReference>
<dbReference type="EMBL" id="JACHDO010000001">
    <property type="protein sequence ID" value="MBB5489755.1"/>
    <property type="molecule type" value="Genomic_DNA"/>
</dbReference>
<name>A0A840WCM0_9ACTN</name>
<evidence type="ECO:0000259" key="2">
    <source>
        <dbReference type="PROSITE" id="PS51387"/>
    </source>
</evidence>
<dbReference type="GO" id="GO:0004854">
    <property type="term" value="F:xanthine dehydrogenase activity"/>
    <property type="evidence" value="ECO:0007669"/>
    <property type="project" value="UniProtKB-EC"/>
</dbReference>
<dbReference type="InterPro" id="IPR005107">
    <property type="entry name" value="CO_DH_flav_C"/>
</dbReference>
<sequence>MRSFAYSRASDMDSAIADVSADPTSEYLAGGTTEVDMLRIGVVRPRRVVDINDLPIAAIEELADGGVRLGGLSRMSDVAAHPVVRDRYPMVSESLEKGASAQLRNMASMGGNLMQKVRCSYFRDGDRACNKRERGSGCAAIEGVNRTHAVLGTSDHCIATHPSDVAVALTALDAVIRLRGPEGERTVAFDDFFPLPGDTPDLEHPIGHGELITAIDLPALPMARTSHYLKVRDRESYEFALTSAAVALSTEDDTVTDVRIGLGGVATKPWRARRAEQMLLGATAEPAAFARAAAAELADAVPRSMNGFKIELAQRTMVRALTEVASRTRGGTV</sequence>
<dbReference type="Gene3D" id="3.30.390.50">
    <property type="entry name" value="CO dehydrogenase flavoprotein, C-terminal domain"/>
    <property type="match status" value="1"/>
</dbReference>
<dbReference type="AlphaFoldDB" id="A0A840WCM0"/>
<dbReference type="InterPro" id="IPR016169">
    <property type="entry name" value="FAD-bd_PCMH_sub2"/>
</dbReference>
<dbReference type="Gene3D" id="3.30.465.10">
    <property type="match status" value="2"/>
</dbReference>
<keyword evidence="4" id="KW-1185">Reference proteome</keyword>
<dbReference type="EC" id="1.17.1.4" evidence="3"/>
<organism evidence="3 4">
    <name type="scientific">Nocardiopsis metallicus</name>
    <dbReference type="NCBI Taxonomy" id="179819"/>
    <lineage>
        <taxon>Bacteria</taxon>
        <taxon>Bacillati</taxon>
        <taxon>Actinomycetota</taxon>
        <taxon>Actinomycetes</taxon>
        <taxon>Streptosporangiales</taxon>
        <taxon>Nocardiopsidaceae</taxon>
        <taxon>Nocardiopsis</taxon>
    </lineage>
</organism>
<proteinExistence type="predicted"/>
<feature type="domain" description="FAD-binding PCMH-type" evidence="2">
    <location>
        <begin position="1"/>
        <end position="222"/>
    </location>
</feature>
<dbReference type="InterPro" id="IPR002346">
    <property type="entry name" value="Mopterin_DH_FAD-bd"/>
</dbReference>
<accession>A0A840WCM0</accession>
<dbReference type="InterPro" id="IPR051312">
    <property type="entry name" value="Diverse_Substr_Oxidored"/>
</dbReference>
<dbReference type="SUPFAM" id="SSF55447">
    <property type="entry name" value="CO dehydrogenase flavoprotein C-terminal domain-like"/>
    <property type="match status" value="1"/>
</dbReference>